<reference evidence="2" key="3">
    <citation type="submission" date="2018-08" db="UniProtKB">
        <authorList>
            <consortium name="EnsemblPlants"/>
        </authorList>
    </citation>
    <scope>IDENTIFICATION</scope>
    <source>
        <strain evidence="2">cv. Bd21</strain>
    </source>
</reference>
<evidence type="ECO:0000313" key="1">
    <source>
        <dbReference type="EMBL" id="KQJ81591.1"/>
    </source>
</evidence>
<organism evidence="1">
    <name type="scientific">Brachypodium distachyon</name>
    <name type="common">Purple false brome</name>
    <name type="synonym">Trachynia distachya</name>
    <dbReference type="NCBI Taxonomy" id="15368"/>
    <lineage>
        <taxon>Eukaryota</taxon>
        <taxon>Viridiplantae</taxon>
        <taxon>Streptophyta</taxon>
        <taxon>Embryophyta</taxon>
        <taxon>Tracheophyta</taxon>
        <taxon>Spermatophyta</taxon>
        <taxon>Magnoliopsida</taxon>
        <taxon>Liliopsida</taxon>
        <taxon>Poales</taxon>
        <taxon>Poaceae</taxon>
        <taxon>BOP clade</taxon>
        <taxon>Pooideae</taxon>
        <taxon>Stipodae</taxon>
        <taxon>Brachypodieae</taxon>
        <taxon>Brachypodium</taxon>
    </lineage>
</organism>
<dbReference type="ExpressionAtlas" id="A0A0Q3E1F8">
    <property type="expression patterns" value="baseline and differential"/>
</dbReference>
<dbReference type="EMBL" id="CM000884">
    <property type="protein sequence ID" value="KQJ81591.1"/>
    <property type="molecule type" value="Genomic_DNA"/>
</dbReference>
<dbReference type="AlphaFoldDB" id="A0A0Q3E1F8"/>
<accession>A0A0Q3E1F8</accession>
<dbReference type="Gramene" id="KQJ81591">
    <property type="protein sequence ID" value="KQJ81591"/>
    <property type="gene ID" value="BRADI_5g01602v3"/>
</dbReference>
<dbReference type="Proteomes" id="UP000008810">
    <property type="component" value="Chromosome 5"/>
</dbReference>
<reference evidence="1" key="2">
    <citation type="submission" date="2017-06" db="EMBL/GenBank/DDBJ databases">
        <title>WGS assembly of Brachypodium distachyon.</title>
        <authorList>
            <consortium name="The International Brachypodium Initiative"/>
            <person name="Lucas S."/>
            <person name="Harmon-Smith M."/>
            <person name="Lail K."/>
            <person name="Tice H."/>
            <person name="Grimwood J."/>
            <person name="Bruce D."/>
            <person name="Barry K."/>
            <person name="Shu S."/>
            <person name="Lindquist E."/>
            <person name="Wang M."/>
            <person name="Pitluck S."/>
            <person name="Vogel J.P."/>
            <person name="Garvin D.F."/>
            <person name="Mockler T.C."/>
            <person name="Schmutz J."/>
            <person name="Rokhsar D."/>
            <person name="Bevan M.W."/>
        </authorList>
    </citation>
    <scope>NUCLEOTIDE SEQUENCE</scope>
    <source>
        <strain evidence="1">Bd21</strain>
    </source>
</reference>
<proteinExistence type="predicted"/>
<evidence type="ECO:0000313" key="2">
    <source>
        <dbReference type="EnsemblPlants" id="KQJ81591"/>
    </source>
</evidence>
<dbReference type="EnsemblPlants" id="KQJ81591">
    <property type="protein sequence ID" value="KQJ81591"/>
    <property type="gene ID" value="BRADI_5g01602v3"/>
</dbReference>
<evidence type="ECO:0000313" key="3">
    <source>
        <dbReference type="Proteomes" id="UP000008810"/>
    </source>
</evidence>
<dbReference type="InParanoid" id="A0A0Q3E1F8"/>
<gene>
    <name evidence="1" type="ORF">BRADI_5g01602v3</name>
</gene>
<keyword evidence="3" id="KW-1185">Reference proteome</keyword>
<protein>
    <submittedName>
        <fullName evidence="1 2">Uncharacterized protein</fullName>
    </submittedName>
</protein>
<sequence length="150" mass="16382">MPHLCLHPRCLSAAVATIPNSAASSPIPIRRCIRPSSFSEPGTGAMNRRQGPAASTRLRHDRCQLATSPSGGIHALVPLPKFLKRQPADSTHEKEPRSIFALILIPLPLEHLVGKERPDLPAGVNIVDRVFELTLYDLHSWRSAGCVAEF</sequence>
<name>A0A0Q3E1F8_BRADI</name>
<reference evidence="1 2" key="1">
    <citation type="journal article" date="2010" name="Nature">
        <title>Genome sequencing and analysis of the model grass Brachypodium distachyon.</title>
        <authorList>
            <consortium name="International Brachypodium Initiative"/>
        </authorList>
    </citation>
    <scope>NUCLEOTIDE SEQUENCE [LARGE SCALE GENOMIC DNA]</scope>
    <source>
        <strain evidence="1 2">Bd21</strain>
    </source>
</reference>